<evidence type="ECO:0000256" key="1">
    <source>
        <dbReference type="SAM" id="MobiDB-lite"/>
    </source>
</evidence>
<reference evidence="2" key="1">
    <citation type="journal article" date="2019" name="Sci. Rep.">
        <title>Draft genome of Tanacetum cinerariifolium, the natural source of mosquito coil.</title>
        <authorList>
            <person name="Yamashiro T."/>
            <person name="Shiraishi A."/>
            <person name="Satake H."/>
            <person name="Nakayama K."/>
        </authorList>
    </citation>
    <scope>NUCLEOTIDE SEQUENCE</scope>
</reference>
<protein>
    <submittedName>
        <fullName evidence="2">Uncharacterized protein</fullName>
    </submittedName>
</protein>
<sequence>MNLQFHENKPFVAGTGQAWMFDIDYLIDSLNYSRVSSTNLTAGSQSTPTSVVPIVDEAKTQTDGTKFDLAKTNADNLDELAELQALQRQEQVGTDEADHLRLAFLSLHPILGVGSAPIGSSISAGSTPPVSAGRPTGSTGRHVSAGRPSGSADRTLVTDGRILGKFTASASSERFPRASSVENSDIHNGLKIFDCPKSSIFTSSSYVRSYLALMQITWRAPWMFVLPSPKGSIIFILLLKYLALADPDWVEAMQAEMQQFRNQKEKYVADILKKFDLDNSKLTSAPFEPQKIREKNVPDEPISVHLYRSMIGCLMYLTATRPDIMFAVCAAARHQVTPKTSNLCSVKRIFKYLTAYPKFGLWYPRDSPFDLEAFSDNDYAGAHGDRKSTTGGCQFLRRRLISWQCKKQTIVATSSCEAEYVAVA</sequence>
<dbReference type="AlphaFoldDB" id="A0A699KIU1"/>
<comment type="caution">
    <text evidence="2">The sequence shown here is derived from an EMBL/GenBank/DDBJ whole genome shotgun (WGS) entry which is preliminary data.</text>
</comment>
<dbReference type="PANTHER" id="PTHR11439">
    <property type="entry name" value="GAG-POL-RELATED RETROTRANSPOSON"/>
    <property type="match status" value="1"/>
</dbReference>
<dbReference type="EMBL" id="BKCJ010524670">
    <property type="protein sequence ID" value="GFA97077.1"/>
    <property type="molecule type" value="Genomic_DNA"/>
</dbReference>
<gene>
    <name evidence="2" type="ORF">Tci_669049</name>
</gene>
<dbReference type="CDD" id="cd09272">
    <property type="entry name" value="RNase_HI_RT_Ty1"/>
    <property type="match status" value="1"/>
</dbReference>
<accession>A0A699KIU1</accession>
<organism evidence="2">
    <name type="scientific">Tanacetum cinerariifolium</name>
    <name type="common">Dalmatian daisy</name>
    <name type="synonym">Chrysanthemum cinerariifolium</name>
    <dbReference type="NCBI Taxonomy" id="118510"/>
    <lineage>
        <taxon>Eukaryota</taxon>
        <taxon>Viridiplantae</taxon>
        <taxon>Streptophyta</taxon>
        <taxon>Embryophyta</taxon>
        <taxon>Tracheophyta</taxon>
        <taxon>Spermatophyta</taxon>
        <taxon>Magnoliopsida</taxon>
        <taxon>eudicotyledons</taxon>
        <taxon>Gunneridae</taxon>
        <taxon>Pentapetalae</taxon>
        <taxon>asterids</taxon>
        <taxon>campanulids</taxon>
        <taxon>Asterales</taxon>
        <taxon>Asteraceae</taxon>
        <taxon>Asteroideae</taxon>
        <taxon>Anthemideae</taxon>
        <taxon>Anthemidinae</taxon>
        <taxon>Tanacetum</taxon>
    </lineage>
</organism>
<evidence type="ECO:0000313" key="2">
    <source>
        <dbReference type="EMBL" id="GFA97077.1"/>
    </source>
</evidence>
<dbReference type="PANTHER" id="PTHR11439:SF495">
    <property type="entry name" value="REVERSE TRANSCRIPTASE, RNA-DEPENDENT DNA POLYMERASE-RELATED"/>
    <property type="match status" value="1"/>
</dbReference>
<proteinExistence type="predicted"/>
<name>A0A699KIU1_TANCI</name>
<feature type="region of interest" description="Disordered" evidence="1">
    <location>
        <begin position="122"/>
        <end position="155"/>
    </location>
</feature>